<feature type="compositionally biased region" description="Basic and acidic residues" evidence="1">
    <location>
        <begin position="88"/>
        <end position="98"/>
    </location>
</feature>
<feature type="compositionally biased region" description="Basic and acidic residues" evidence="1">
    <location>
        <begin position="69"/>
        <end position="78"/>
    </location>
</feature>
<evidence type="ECO:0000313" key="2">
    <source>
        <dbReference type="EMBL" id="EMR66214.1"/>
    </source>
</evidence>
<evidence type="ECO:0000256" key="1">
    <source>
        <dbReference type="SAM" id="MobiDB-lite"/>
    </source>
</evidence>
<sequence length="98" mass="11087">MSDLTHRPASSSTQQARRPEQPRQLDLASAAAVIKSPPEPTSPHQEKDAARAITRTNSWKPTFPLQRRVSYDMEDQKRHMQMTSVSSVREEPGFTEKA</sequence>
<gene>
    <name evidence="2" type="ORF">UCREL1_6804</name>
</gene>
<dbReference type="AlphaFoldDB" id="M7SIR3"/>
<feature type="region of interest" description="Disordered" evidence="1">
    <location>
        <begin position="1"/>
        <end position="98"/>
    </location>
</feature>
<name>M7SIR3_EUTLA</name>
<organism evidence="2 3">
    <name type="scientific">Eutypa lata (strain UCR-EL1)</name>
    <name type="common">Grapevine dieback disease fungus</name>
    <name type="synonym">Eutypa armeniacae</name>
    <dbReference type="NCBI Taxonomy" id="1287681"/>
    <lineage>
        <taxon>Eukaryota</taxon>
        <taxon>Fungi</taxon>
        <taxon>Dikarya</taxon>
        <taxon>Ascomycota</taxon>
        <taxon>Pezizomycotina</taxon>
        <taxon>Sordariomycetes</taxon>
        <taxon>Xylariomycetidae</taxon>
        <taxon>Xylariales</taxon>
        <taxon>Diatrypaceae</taxon>
        <taxon>Eutypa</taxon>
    </lineage>
</organism>
<dbReference type="Proteomes" id="UP000012174">
    <property type="component" value="Unassembled WGS sequence"/>
</dbReference>
<dbReference type="EMBL" id="KB706696">
    <property type="protein sequence ID" value="EMR66214.1"/>
    <property type="molecule type" value="Genomic_DNA"/>
</dbReference>
<reference evidence="3" key="1">
    <citation type="journal article" date="2013" name="Genome Announc.">
        <title>Draft genome sequence of the grapevine dieback fungus Eutypa lata UCR-EL1.</title>
        <authorList>
            <person name="Blanco-Ulate B."/>
            <person name="Rolshausen P.E."/>
            <person name="Cantu D."/>
        </authorList>
    </citation>
    <scope>NUCLEOTIDE SEQUENCE [LARGE SCALE GENOMIC DNA]</scope>
    <source>
        <strain evidence="3">UCR-EL1</strain>
    </source>
</reference>
<keyword evidence="3" id="KW-1185">Reference proteome</keyword>
<accession>M7SIR3</accession>
<proteinExistence type="predicted"/>
<protein>
    <submittedName>
        <fullName evidence="2">Uncharacterized protein</fullName>
    </submittedName>
</protein>
<evidence type="ECO:0000313" key="3">
    <source>
        <dbReference type="Proteomes" id="UP000012174"/>
    </source>
</evidence>
<dbReference type="eggNOG" id="ENOG502T7AK">
    <property type="taxonomic scope" value="Eukaryota"/>
</dbReference>
<dbReference type="KEGG" id="ela:UCREL1_6804"/>
<dbReference type="OrthoDB" id="5425892at2759"/>
<dbReference type="HOGENOM" id="CLU_177944_1_0_1"/>